<evidence type="ECO:0000256" key="4">
    <source>
        <dbReference type="ARBA" id="ARBA00023295"/>
    </source>
</evidence>
<dbReference type="PIRSF" id="PIRSF026534">
    <property type="entry name" value="Endo_alpha-L-arabinosidase"/>
    <property type="match status" value="1"/>
</dbReference>
<sequence length="335" mass="37120">MKQILLIVFLIGVLAACRPVTALLPPEPVTLEPTGFVQRIHDPVMTKEGDTYYVFSTGARIIVICSKDMQEWEFCGRVFERLPAWLTQAIPNVGDLWAPDISFYNGRWQLYYAGSTFGSPRSVIGLATNATLDPNSPDYAWADEGLVIESTGAEDWNAIDPNFVLDAEGNPWLAFGSYWSGLKLARLDPTTRKPSAADPTVYAIARRPANGPGGTAIEAPFLIYRNGYYYLFASFDQCCQGVSSTYNVRVGRAESITGPYLDRNGVPMLEGGGTTILTAYDRWRGPGHSGIYRESGVDWFVYHAYDARQGGIPKLRIESLGWDEEGWPYLPSQSK</sequence>
<comment type="caution">
    <text evidence="9">The sequence shown here is derived from an EMBL/GenBank/DDBJ whole genome shotgun (WGS) entry which is preliminary data.</text>
</comment>
<comment type="pathway">
    <text evidence="1 5">Glycan metabolism; L-arabinan degradation.</text>
</comment>
<dbReference type="AlphaFoldDB" id="A0A7C1FT05"/>
<feature type="site" description="Important for substrate recognition" evidence="8">
    <location>
        <position position="288"/>
    </location>
</feature>
<evidence type="ECO:0000256" key="2">
    <source>
        <dbReference type="ARBA" id="ARBA00009865"/>
    </source>
</evidence>
<dbReference type="CDD" id="cd08998">
    <property type="entry name" value="GH43_Arb43a-like"/>
    <property type="match status" value="1"/>
</dbReference>
<dbReference type="InterPro" id="IPR023296">
    <property type="entry name" value="Glyco_hydro_beta-prop_sf"/>
</dbReference>
<feature type="binding site" evidence="7">
    <location>
        <begin position="177"/>
        <end position="179"/>
    </location>
    <ligand>
        <name>substrate</name>
    </ligand>
</feature>
<protein>
    <submittedName>
        <fullName evidence="9">Arabinan endo-1,5-alpha-L-arabinosidase</fullName>
    </submittedName>
</protein>
<evidence type="ECO:0000256" key="1">
    <source>
        <dbReference type="ARBA" id="ARBA00004834"/>
    </source>
</evidence>
<evidence type="ECO:0000256" key="3">
    <source>
        <dbReference type="ARBA" id="ARBA00022801"/>
    </source>
</evidence>
<dbReference type="PANTHER" id="PTHR43301:SF3">
    <property type="entry name" value="ARABINAN ENDO-1,5-ALPHA-L-ARABINOSIDASE A-RELATED"/>
    <property type="match status" value="1"/>
</dbReference>
<dbReference type="GO" id="GO:0046558">
    <property type="term" value="F:arabinan endo-1,5-alpha-L-arabinosidase activity"/>
    <property type="evidence" value="ECO:0007669"/>
    <property type="project" value="InterPro"/>
</dbReference>
<evidence type="ECO:0000256" key="7">
    <source>
        <dbReference type="PIRSR" id="PIRSR026534-2"/>
    </source>
</evidence>
<evidence type="ECO:0000313" key="9">
    <source>
        <dbReference type="EMBL" id="HDX30831.1"/>
    </source>
</evidence>
<keyword evidence="4 5" id="KW-0326">Glycosidase</keyword>
<dbReference type="PANTHER" id="PTHR43301">
    <property type="entry name" value="ARABINAN ENDO-1,5-ALPHA-L-ARABINOSIDASE"/>
    <property type="match status" value="1"/>
</dbReference>
<feature type="binding site" evidence="7">
    <location>
        <position position="118"/>
    </location>
    <ligand>
        <name>substrate</name>
    </ligand>
</feature>
<evidence type="ECO:0000256" key="6">
    <source>
        <dbReference type="PIRSR" id="PIRSR026534-1"/>
    </source>
</evidence>
<proteinExistence type="inferred from homology"/>
<organism evidence="9">
    <name type="scientific">Caldilinea aerophila</name>
    <dbReference type="NCBI Taxonomy" id="133453"/>
    <lineage>
        <taxon>Bacteria</taxon>
        <taxon>Bacillati</taxon>
        <taxon>Chloroflexota</taxon>
        <taxon>Caldilineae</taxon>
        <taxon>Caldilineales</taxon>
        <taxon>Caldilineaceae</taxon>
        <taxon>Caldilinea</taxon>
    </lineage>
</organism>
<feature type="active site" description="Proton acceptor" evidence="6">
    <location>
        <position position="42"/>
    </location>
</feature>
<feature type="binding site" evidence="7">
    <location>
        <position position="42"/>
    </location>
    <ligand>
        <name>substrate</name>
    </ligand>
</feature>
<keyword evidence="3 5" id="KW-0378">Hydrolase</keyword>
<feature type="active site" description="Proton donor" evidence="6">
    <location>
        <position position="218"/>
    </location>
</feature>
<dbReference type="GO" id="GO:0031222">
    <property type="term" value="P:arabinan catabolic process"/>
    <property type="evidence" value="ECO:0007669"/>
    <property type="project" value="UniProtKB-UniPathway"/>
</dbReference>
<dbReference type="InterPro" id="IPR006710">
    <property type="entry name" value="Glyco_hydro_43"/>
</dbReference>
<evidence type="ECO:0000256" key="8">
    <source>
        <dbReference type="PIRSR" id="PIRSR026534-3"/>
    </source>
</evidence>
<dbReference type="PROSITE" id="PS51257">
    <property type="entry name" value="PROKAR_LIPOPROTEIN"/>
    <property type="match status" value="1"/>
</dbReference>
<dbReference type="InterPro" id="IPR050727">
    <property type="entry name" value="GH43_arabinanases"/>
</dbReference>
<comment type="similarity">
    <text evidence="2 5">Belongs to the glycosyl hydrolase 43 family.</text>
</comment>
<feature type="binding site" evidence="7">
    <location>
        <begin position="157"/>
        <end position="160"/>
    </location>
    <ligand>
        <name>substrate</name>
    </ligand>
</feature>
<feature type="site" description="Important for catalytic activity, responsible for pKa modulation of the active site Glu and correct orientation of both the proton donor and substrate" evidence="8">
    <location>
        <position position="160"/>
    </location>
</feature>
<dbReference type="UniPathway" id="UPA00667"/>
<dbReference type="Pfam" id="PF04616">
    <property type="entry name" value="Glyco_hydro_43"/>
    <property type="match status" value="1"/>
</dbReference>
<reference evidence="9" key="1">
    <citation type="journal article" date="2020" name="mSystems">
        <title>Genome- and Community-Level Interaction Insights into Carbon Utilization and Element Cycling Functions of Hydrothermarchaeota in Hydrothermal Sediment.</title>
        <authorList>
            <person name="Zhou Z."/>
            <person name="Liu Y."/>
            <person name="Xu W."/>
            <person name="Pan J."/>
            <person name="Luo Z.H."/>
            <person name="Li M."/>
        </authorList>
    </citation>
    <scope>NUCLEOTIDE SEQUENCE [LARGE SCALE GENOMIC DNA]</scope>
    <source>
        <strain evidence="9">SpSt-289</strain>
    </source>
</reference>
<name>A0A7C1FT05_9CHLR</name>
<accession>A0A7C1FT05</accession>
<dbReference type="EMBL" id="DSMG01000054">
    <property type="protein sequence ID" value="HDX30831.1"/>
    <property type="molecule type" value="Genomic_DNA"/>
</dbReference>
<evidence type="ECO:0000256" key="5">
    <source>
        <dbReference type="PIRNR" id="PIRNR026534"/>
    </source>
</evidence>
<dbReference type="Gene3D" id="2.115.10.20">
    <property type="entry name" value="Glycosyl hydrolase domain, family 43"/>
    <property type="match status" value="1"/>
</dbReference>
<dbReference type="InterPro" id="IPR016840">
    <property type="entry name" value="Glyco_hydro_43_endo_a_Ara-ase"/>
</dbReference>
<gene>
    <name evidence="9" type="ORF">ENQ20_04985</name>
</gene>
<dbReference type="SUPFAM" id="SSF75005">
    <property type="entry name" value="Arabinanase/levansucrase/invertase"/>
    <property type="match status" value="1"/>
</dbReference>